<keyword evidence="5 12" id="KW-0963">Cytoplasm</keyword>
<dbReference type="Proteomes" id="UP000294530">
    <property type="component" value="Unassembled WGS sequence"/>
</dbReference>
<evidence type="ECO:0000256" key="7">
    <source>
        <dbReference type="ARBA" id="ARBA00022884"/>
    </source>
</evidence>
<keyword evidence="8 12" id="KW-0733">Signal recognition particle</keyword>
<dbReference type="InterPro" id="IPR026258">
    <property type="entry name" value="SRP68"/>
</dbReference>
<keyword evidence="9" id="KW-0539">Nucleus</keyword>
<dbReference type="GO" id="GO:0030942">
    <property type="term" value="F:endoplasmic reticulum signal peptide binding"/>
    <property type="evidence" value="ECO:0007669"/>
    <property type="project" value="InterPro"/>
</dbReference>
<evidence type="ECO:0000313" key="14">
    <source>
        <dbReference type="EMBL" id="TDH70331.1"/>
    </source>
</evidence>
<evidence type="ECO:0000256" key="12">
    <source>
        <dbReference type="PIRNR" id="PIRNR038995"/>
    </source>
</evidence>
<evidence type="ECO:0000313" key="15">
    <source>
        <dbReference type="Proteomes" id="UP000294530"/>
    </source>
</evidence>
<evidence type="ECO:0000256" key="11">
    <source>
        <dbReference type="ARBA" id="ARBA00029498"/>
    </source>
</evidence>
<dbReference type="RefSeq" id="XP_067819830.1">
    <property type="nucleotide sequence ID" value="XM_067962086.1"/>
</dbReference>
<dbReference type="GO" id="GO:0008312">
    <property type="term" value="F:7S RNA binding"/>
    <property type="evidence" value="ECO:0007669"/>
    <property type="project" value="InterPro"/>
</dbReference>
<evidence type="ECO:0000256" key="6">
    <source>
        <dbReference type="ARBA" id="ARBA00022824"/>
    </source>
</evidence>
<dbReference type="GO" id="GO:0005829">
    <property type="term" value="C:cytosol"/>
    <property type="evidence" value="ECO:0007669"/>
    <property type="project" value="UniProtKB-ARBA"/>
</dbReference>
<gene>
    <name evidence="14" type="ORF">CCR75_003995</name>
</gene>
<dbReference type="GO" id="GO:0005047">
    <property type="term" value="F:signal recognition particle binding"/>
    <property type="evidence" value="ECO:0007669"/>
    <property type="project" value="InterPro"/>
</dbReference>
<dbReference type="PIRSF" id="PIRSF038995">
    <property type="entry name" value="SRP68"/>
    <property type="match status" value="1"/>
</dbReference>
<dbReference type="AlphaFoldDB" id="A0A976FPP6"/>
<accession>A0A976FPP6</accession>
<dbReference type="CDD" id="cd15481">
    <property type="entry name" value="SRP68-RBD"/>
    <property type="match status" value="1"/>
</dbReference>
<comment type="subcellular location">
    <subcellularLocation>
        <location evidence="2 12">Cytoplasm</location>
    </subcellularLocation>
    <subcellularLocation>
        <location evidence="1">Endoplasmic reticulum</location>
    </subcellularLocation>
    <subcellularLocation>
        <location evidence="3">Nucleus</location>
        <location evidence="3">Nucleolus</location>
    </subcellularLocation>
</comment>
<evidence type="ECO:0000256" key="1">
    <source>
        <dbReference type="ARBA" id="ARBA00004240"/>
    </source>
</evidence>
<keyword evidence="10 12" id="KW-0687">Ribonucleoprotein</keyword>
<dbReference type="InterPro" id="IPR038253">
    <property type="entry name" value="SRP68_N_sf"/>
</dbReference>
<evidence type="ECO:0000256" key="9">
    <source>
        <dbReference type="ARBA" id="ARBA00023242"/>
    </source>
</evidence>
<dbReference type="KEGG" id="blac:94347757"/>
<name>A0A976FPP6_BRELC</name>
<evidence type="ECO:0000256" key="3">
    <source>
        <dbReference type="ARBA" id="ARBA00004604"/>
    </source>
</evidence>
<dbReference type="GeneID" id="94347757"/>
<organism evidence="14 15">
    <name type="scientific">Bremia lactucae</name>
    <name type="common">Lettuce downy mildew</name>
    <dbReference type="NCBI Taxonomy" id="4779"/>
    <lineage>
        <taxon>Eukaryota</taxon>
        <taxon>Sar</taxon>
        <taxon>Stramenopiles</taxon>
        <taxon>Oomycota</taxon>
        <taxon>Peronosporomycetes</taxon>
        <taxon>Peronosporales</taxon>
        <taxon>Peronosporaceae</taxon>
        <taxon>Bremia</taxon>
    </lineage>
</organism>
<dbReference type="FunFam" id="1.10.3450.40:FF:000001">
    <property type="entry name" value="Signal recognition particle subunit SRP68"/>
    <property type="match status" value="1"/>
</dbReference>
<feature type="compositionally biased region" description="Basic residues" evidence="13">
    <location>
        <begin position="528"/>
        <end position="537"/>
    </location>
</feature>
<feature type="region of interest" description="Disordered" evidence="13">
    <location>
        <begin position="520"/>
        <end position="548"/>
    </location>
</feature>
<comment type="function">
    <text evidence="12">Component of the signal recognition particle (SRP) complex, a ribonucleoprotein complex that mediates the cotranslational targeting of secretory and membrane proteins to the endoplasmic reticulum (ER). The SRP complex interacts with the signal sequence in nascent secretory and membrane proteins and directs them to the membrane of the ER.</text>
</comment>
<reference evidence="14 15" key="1">
    <citation type="journal article" date="2021" name="Genome Biol.">
        <title>AFLAP: assembly-free linkage analysis pipeline using k-mers from genome sequencing data.</title>
        <authorList>
            <person name="Fletcher K."/>
            <person name="Zhang L."/>
            <person name="Gil J."/>
            <person name="Han R."/>
            <person name="Cavanaugh K."/>
            <person name="Michelmore R."/>
        </authorList>
    </citation>
    <scope>NUCLEOTIDE SEQUENCE [LARGE SCALE GENOMIC DNA]</scope>
    <source>
        <strain evidence="14 15">SF5</strain>
    </source>
</reference>
<dbReference type="GO" id="GO:0005786">
    <property type="term" value="C:signal recognition particle, endoplasmic reticulum targeting"/>
    <property type="evidence" value="ECO:0007669"/>
    <property type="project" value="UniProtKB-KW"/>
</dbReference>
<evidence type="ECO:0000256" key="8">
    <source>
        <dbReference type="ARBA" id="ARBA00023135"/>
    </source>
</evidence>
<keyword evidence="7 12" id="KW-0694">RNA-binding</keyword>
<evidence type="ECO:0000256" key="4">
    <source>
        <dbReference type="ARBA" id="ARBA00009352"/>
    </source>
</evidence>
<dbReference type="GO" id="GO:0006614">
    <property type="term" value="P:SRP-dependent cotranslational protein targeting to membrane"/>
    <property type="evidence" value="ECO:0007669"/>
    <property type="project" value="InterPro"/>
</dbReference>
<dbReference type="OrthoDB" id="10255118at2759"/>
<protein>
    <recommendedName>
        <fullName evidence="11 12">Signal recognition particle subunit SRP68</fullName>
        <shortName evidence="12">SRP68</shortName>
    </recommendedName>
</protein>
<dbReference type="EMBL" id="SHOA02000010">
    <property type="protein sequence ID" value="TDH70331.1"/>
    <property type="molecule type" value="Genomic_DNA"/>
</dbReference>
<comment type="caution">
    <text evidence="14">The sequence shown here is derived from an EMBL/GenBank/DDBJ whole genome shotgun (WGS) entry which is preliminary data.</text>
</comment>
<dbReference type="Pfam" id="PF16969">
    <property type="entry name" value="SRP68"/>
    <property type="match status" value="1"/>
</dbReference>
<evidence type="ECO:0000256" key="2">
    <source>
        <dbReference type="ARBA" id="ARBA00004496"/>
    </source>
</evidence>
<proteinExistence type="inferred from homology"/>
<dbReference type="GO" id="GO:0005783">
    <property type="term" value="C:endoplasmic reticulum"/>
    <property type="evidence" value="ECO:0007669"/>
    <property type="project" value="UniProtKB-SubCell"/>
</dbReference>
<sequence length="618" mass="69570">MTKRVVKAKEVSTAKVEVLTAHILETVKAAQLQNGLRHRDFQRYRQYCTRRLRRIRKSAKFTHGKGKQFIGKKVDIETATENRLLYIPLYNAERAWSYAMQLKEDDNLDRSEHGENANSRIKFHLNGRLRKAVEWSQRLATICAARADIRTSLEAEAFAAYMAGNLAFHREEHVAALDKFGTAHRIYADLSQVGTSSQKELFARSADELQPFIRFCEHRLALQGHPTSSPDTSPLELQSSGDGVNNALLQSKIDLVLLEARKQKVADLGFVEWKQQQLTVPTQELGMAMLRTTEISAKLDAAQDDKTREGRFLELLSAYDALLQALKTAITKLEQQAKSGSVLVHKDLEILAALEEYVRFQKLSKQVERQAFVYQTLKNSSSSQHTGELTHILDMLVQTVSEILSIPGIRELEDRRAAQYSAYYAVFRACRASTVAQTYLLEKKFAEVMALYQYAQGFLAEAEKIVAAQPAVKDKVLQQLNQVMHDELAGAASRTTAQHFLESSTRADVMRLKLEQLTLSSGQEGGKKNRKRKKRQGRALVDRQGDFEPGSIEGHHELVNLMPRFQAVPCKPLLFDKAFDELAFPDLTNRAKTDAEKAADAGAAGNETSSGLFGWFRK</sequence>
<evidence type="ECO:0000256" key="13">
    <source>
        <dbReference type="SAM" id="MobiDB-lite"/>
    </source>
</evidence>
<dbReference type="Gene3D" id="1.10.3450.40">
    <property type="entry name" value="Signal recognition particle, SRP68 subunit, RNA-binding domain"/>
    <property type="match status" value="1"/>
</dbReference>
<evidence type="ECO:0000256" key="10">
    <source>
        <dbReference type="ARBA" id="ARBA00023274"/>
    </source>
</evidence>
<comment type="similarity">
    <text evidence="4 12">Belongs to the SRP68 family.</text>
</comment>
<evidence type="ECO:0000256" key="5">
    <source>
        <dbReference type="ARBA" id="ARBA00022490"/>
    </source>
</evidence>
<dbReference type="PANTHER" id="PTHR12860:SF0">
    <property type="entry name" value="SIGNAL RECOGNITION PARTICLE SUBUNIT SRP68"/>
    <property type="match status" value="1"/>
</dbReference>
<keyword evidence="15" id="KW-1185">Reference proteome</keyword>
<keyword evidence="6" id="KW-0256">Endoplasmic reticulum</keyword>
<dbReference type="PANTHER" id="PTHR12860">
    <property type="entry name" value="SIGNAL RECOGNITION PARTICLE 68 KDA PROTEIN"/>
    <property type="match status" value="1"/>
</dbReference>
<dbReference type="GO" id="GO:0005730">
    <property type="term" value="C:nucleolus"/>
    <property type="evidence" value="ECO:0007669"/>
    <property type="project" value="UniProtKB-SubCell"/>
</dbReference>
<dbReference type="InterPro" id="IPR034652">
    <property type="entry name" value="SRP68-RBD"/>
</dbReference>